<feature type="repeat" description="WD" evidence="7">
    <location>
        <begin position="657"/>
        <end position="698"/>
    </location>
</feature>
<dbReference type="InterPro" id="IPR015943">
    <property type="entry name" value="WD40/YVTN_repeat-like_dom_sf"/>
</dbReference>
<dbReference type="Pfam" id="PF04699">
    <property type="entry name" value="P16-Arc"/>
    <property type="match status" value="1"/>
</dbReference>
<comment type="subcellular location">
    <subcellularLocation>
        <location evidence="1">Cytoplasm</location>
        <location evidence="1">Cytoskeleton</location>
    </subcellularLocation>
</comment>
<dbReference type="SUPFAM" id="SSF69103">
    <property type="entry name" value="Arp2/3 complex 16 kDa subunit ARPC5"/>
    <property type="match status" value="1"/>
</dbReference>
<dbReference type="InterPro" id="IPR006789">
    <property type="entry name" value="ARPC5"/>
</dbReference>
<dbReference type="PROSITE" id="PS50294">
    <property type="entry name" value="WD_REPEATS_REGION"/>
    <property type="match status" value="3"/>
</dbReference>
<evidence type="ECO:0000256" key="2">
    <source>
        <dbReference type="ARBA" id="ARBA00006084"/>
    </source>
</evidence>
<dbReference type="InterPro" id="IPR036743">
    <property type="entry name" value="ARPC5_sf"/>
</dbReference>
<evidence type="ECO:0000256" key="1">
    <source>
        <dbReference type="ARBA" id="ARBA00004245"/>
    </source>
</evidence>
<feature type="repeat" description="WD" evidence="7">
    <location>
        <begin position="699"/>
        <end position="740"/>
    </location>
</feature>
<comment type="caution">
    <text evidence="9">The sequence shown here is derived from an EMBL/GenBank/DDBJ whole genome shotgun (WGS) entry which is preliminary data.</text>
</comment>
<dbReference type="Gene3D" id="1.25.40.10">
    <property type="entry name" value="Tetratricopeptide repeat domain"/>
    <property type="match status" value="1"/>
</dbReference>
<reference evidence="9" key="2">
    <citation type="journal article" date="2023" name="Microbiol Resour">
        <title>Decontamination and Annotation of the Draft Genome Sequence of the Oomycete Lagenidium giganteum ARSEF 373.</title>
        <authorList>
            <person name="Morgan W.R."/>
            <person name="Tartar A."/>
        </authorList>
    </citation>
    <scope>NUCLEOTIDE SEQUENCE</scope>
    <source>
        <strain evidence="9">ARSEF 373</strain>
    </source>
</reference>
<proteinExistence type="inferred from homology"/>
<feature type="repeat" description="TPR" evidence="8">
    <location>
        <begin position="333"/>
        <end position="366"/>
    </location>
</feature>
<reference evidence="9" key="1">
    <citation type="submission" date="2022-11" db="EMBL/GenBank/DDBJ databases">
        <authorList>
            <person name="Morgan W.R."/>
            <person name="Tartar A."/>
        </authorList>
    </citation>
    <scope>NUCLEOTIDE SEQUENCE</scope>
    <source>
        <strain evidence="9">ARSEF 373</strain>
    </source>
</reference>
<dbReference type="InterPro" id="IPR001680">
    <property type="entry name" value="WD40_rpt"/>
</dbReference>
<dbReference type="GO" id="GO:0016593">
    <property type="term" value="C:Cdc73/Paf1 complex"/>
    <property type="evidence" value="ECO:0007669"/>
    <property type="project" value="TreeGrafter"/>
</dbReference>
<dbReference type="CDD" id="cd00200">
    <property type="entry name" value="WD40"/>
    <property type="match status" value="1"/>
</dbReference>
<feature type="repeat" description="WD" evidence="7">
    <location>
        <begin position="783"/>
        <end position="819"/>
    </location>
</feature>
<evidence type="ECO:0000256" key="4">
    <source>
        <dbReference type="ARBA" id="ARBA00022574"/>
    </source>
</evidence>
<name>A0AAV2ZCN8_9STRA</name>
<dbReference type="InterPro" id="IPR011990">
    <property type="entry name" value="TPR-like_helical_dom_sf"/>
</dbReference>
<dbReference type="GO" id="GO:0034314">
    <property type="term" value="P:Arp2/3 complex-mediated actin nucleation"/>
    <property type="evidence" value="ECO:0007669"/>
    <property type="project" value="InterPro"/>
</dbReference>
<evidence type="ECO:0000256" key="3">
    <source>
        <dbReference type="ARBA" id="ARBA00022490"/>
    </source>
</evidence>
<dbReference type="EMBL" id="DAKRPA010000012">
    <property type="protein sequence ID" value="DBA04081.1"/>
    <property type="molecule type" value="Genomic_DNA"/>
</dbReference>
<protein>
    <recommendedName>
        <fullName evidence="11">Anaphase-promoting complex subunit 4 WD40 domain-containing protein</fullName>
    </recommendedName>
</protein>
<dbReference type="InterPro" id="IPR036322">
    <property type="entry name" value="WD40_repeat_dom_sf"/>
</dbReference>
<evidence type="ECO:0008006" key="11">
    <source>
        <dbReference type="Google" id="ProtNLM"/>
    </source>
</evidence>
<gene>
    <name evidence="9" type="ORF">N0F65_009428</name>
</gene>
<dbReference type="Gene3D" id="2.130.10.10">
    <property type="entry name" value="YVTN repeat-like/Quinoprotein amine dehydrogenase"/>
    <property type="match status" value="1"/>
</dbReference>
<keyword evidence="4 7" id="KW-0853">WD repeat</keyword>
<dbReference type="PROSITE" id="PS50293">
    <property type="entry name" value="TPR_REGION"/>
    <property type="match status" value="1"/>
</dbReference>
<evidence type="ECO:0000256" key="5">
    <source>
        <dbReference type="ARBA" id="ARBA00022737"/>
    </source>
</evidence>
<dbReference type="GO" id="GO:0030833">
    <property type="term" value="P:regulation of actin filament polymerization"/>
    <property type="evidence" value="ECO:0007669"/>
    <property type="project" value="InterPro"/>
</dbReference>
<evidence type="ECO:0000313" key="10">
    <source>
        <dbReference type="Proteomes" id="UP001146120"/>
    </source>
</evidence>
<dbReference type="SUPFAM" id="SSF48452">
    <property type="entry name" value="TPR-like"/>
    <property type="match status" value="1"/>
</dbReference>
<dbReference type="Gene3D" id="1.25.40.190">
    <property type="entry name" value="Actin-related protein 2/3 complex subunit 5"/>
    <property type="match status" value="1"/>
</dbReference>
<dbReference type="SUPFAM" id="SSF50978">
    <property type="entry name" value="WD40 repeat-like"/>
    <property type="match status" value="1"/>
</dbReference>
<dbReference type="Pfam" id="PF00400">
    <property type="entry name" value="WD40"/>
    <property type="match status" value="5"/>
</dbReference>
<dbReference type="SMART" id="SM00028">
    <property type="entry name" value="TPR"/>
    <property type="match status" value="2"/>
</dbReference>
<feature type="repeat" description="WD" evidence="7">
    <location>
        <begin position="615"/>
        <end position="656"/>
    </location>
</feature>
<dbReference type="SMART" id="SM00320">
    <property type="entry name" value="WD40"/>
    <property type="match status" value="7"/>
</dbReference>
<dbReference type="InterPro" id="IPR019734">
    <property type="entry name" value="TPR_rpt"/>
</dbReference>
<dbReference type="Proteomes" id="UP001146120">
    <property type="component" value="Unassembled WGS sequence"/>
</dbReference>
<evidence type="ECO:0000256" key="6">
    <source>
        <dbReference type="ARBA" id="ARBA00023212"/>
    </source>
</evidence>
<keyword evidence="8" id="KW-0802">TPR repeat</keyword>
<keyword evidence="6" id="KW-0206">Cytoskeleton</keyword>
<dbReference type="PROSITE" id="PS50082">
    <property type="entry name" value="WD_REPEATS_2"/>
    <property type="match status" value="5"/>
</dbReference>
<keyword evidence="5" id="KW-0677">Repeat</keyword>
<evidence type="ECO:0000256" key="8">
    <source>
        <dbReference type="PROSITE-ProRule" id="PRU00339"/>
    </source>
</evidence>
<dbReference type="GO" id="GO:0005885">
    <property type="term" value="C:Arp2/3 protein complex"/>
    <property type="evidence" value="ECO:0007669"/>
    <property type="project" value="InterPro"/>
</dbReference>
<evidence type="ECO:0000256" key="7">
    <source>
        <dbReference type="PROSITE-ProRule" id="PRU00221"/>
    </source>
</evidence>
<keyword evidence="10" id="KW-1185">Reference proteome</keyword>
<accession>A0AAV2ZCN8</accession>
<dbReference type="AlphaFoldDB" id="A0AAV2ZCN8"/>
<comment type="similarity">
    <text evidence="2">Belongs to the ARPC5 family.</text>
</comment>
<organism evidence="9 10">
    <name type="scientific">Lagenidium giganteum</name>
    <dbReference type="NCBI Taxonomy" id="4803"/>
    <lineage>
        <taxon>Eukaryota</taxon>
        <taxon>Sar</taxon>
        <taxon>Stramenopiles</taxon>
        <taxon>Oomycota</taxon>
        <taxon>Peronosporomycetes</taxon>
        <taxon>Pythiales</taxon>
        <taxon>Pythiaceae</taxon>
    </lineage>
</organism>
<dbReference type="PANTHER" id="PTHR44090:SF1">
    <property type="entry name" value="SUPERKILLER COMPLEX PROTEIN 8"/>
    <property type="match status" value="1"/>
</dbReference>
<feature type="repeat" description="WD" evidence="7">
    <location>
        <begin position="741"/>
        <end position="782"/>
    </location>
</feature>
<dbReference type="PROSITE" id="PS50005">
    <property type="entry name" value="TPR"/>
    <property type="match status" value="1"/>
</dbReference>
<dbReference type="InterPro" id="IPR051510">
    <property type="entry name" value="SKI8"/>
</dbReference>
<sequence length="819" mass="90500">MVSSSRVITTLYRCLLRWARQVELDIAAGQTLYSALRSGAVNAYDGVGADWQRSRKFEDRLEDVAAVQPHGHKQLGLAAILVRTQFDQPIDQANRKALDDRIDAAFSALRELDEHVSMISNMRKRRAFEARERVEGMKFHVGDVVRSDELGVGVVCGWEVKQSDESEAPAIVYDLLLDTKKYIRERLHRFQESELELVADPKPVSHPSLLLYFDGFADGNHMPSLALAQQYPQDMTAQRVIREATEAAAQPLSVPSILQVQLADEAQLIAFLRTNDATVIQFALSALEGRWMSEFGEDAEALVRRANELTAEGNLDDARMLLDEVTNIFPEFSYAWSKLGMVELRRGNLDHAVEHFQRALERKPQMMAAGVQARVSQVKTLVAQRKNEEAVKAALEDPPTLSKNEELKDVNTQTVLTAIAACNKGEMQRVIDSLTVDQEDVLMKYLSKLLALHSHSSTILDWHSKLAAKAGAGCIMRTFTDRKTDGTKSAPSHGEERRHSIDCAQPVSRSPRLTTTQLCCTQYRASIAYPNAHSDGIWSTFWTSNDKILTGSVDEVAKSWEVGKDALTVSQQYPGHVLGTISIVGNKSGTRAITSSLACQLRVLNLSNGVVEKTIDAGAGELWQVAYSPDETKLVSGSQQGKVNIFDLESEKIVQEFRTQAKFVLSVAYAPDGKHVACGGFDGFVGIYDVETGEQVHKYEDRTKPVRSISYSPDGKYLFAASDDMHINVYDVAHNNSVATLSGHISWVLSVASSPDGRHFASGGADRRVKIWDLGMRQCLSTFETHTDQVWSVAYNSSGSRLVSGGDDALLQVYESATA</sequence>
<dbReference type="PANTHER" id="PTHR44090">
    <property type="entry name" value="WD REPEAT-CONTAINING PROTEIN 61"/>
    <property type="match status" value="1"/>
</dbReference>
<keyword evidence="3" id="KW-0963">Cytoplasm</keyword>
<evidence type="ECO:0000313" key="9">
    <source>
        <dbReference type="EMBL" id="DBA04081.1"/>
    </source>
</evidence>